<feature type="domain" description="HTH tetR-type" evidence="5">
    <location>
        <begin position="25"/>
        <end position="85"/>
    </location>
</feature>
<dbReference type="SUPFAM" id="SSF46689">
    <property type="entry name" value="Homeodomain-like"/>
    <property type="match status" value="1"/>
</dbReference>
<organism evidence="6 7">
    <name type="scientific">Sphingobium vermicomposti</name>
    <dbReference type="NCBI Taxonomy" id="529005"/>
    <lineage>
        <taxon>Bacteria</taxon>
        <taxon>Pseudomonadati</taxon>
        <taxon>Pseudomonadota</taxon>
        <taxon>Alphaproteobacteria</taxon>
        <taxon>Sphingomonadales</taxon>
        <taxon>Sphingomonadaceae</taxon>
        <taxon>Sphingobium</taxon>
    </lineage>
</organism>
<name>A0A846M791_9SPHN</name>
<dbReference type="FunFam" id="1.10.10.60:FF:000141">
    <property type="entry name" value="TetR family transcriptional regulator"/>
    <property type="match status" value="1"/>
</dbReference>
<keyword evidence="7" id="KW-1185">Reference proteome</keyword>
<dbReference type="InterPro" id="IPR009057">
    <property type="entry name" value="Homeodomain-like_sf"/>
</dbReference>
<dbReference type="Gene3D" id="1.10.357.10">
    <property type="entry name" value="Tetracycline Repressor, domain 2"/>
    <property type="match status" value="1"/>
</dbReference>
<dbReference type="PRINTS" id="PR00455">
    <property type="entry name" value="HTHTETR"/>
</dbReference>
<dbReference type="AlphaFoldDB" id="A0A846M791"/>
<dbReference type="PROSITE" id="PS50977">
    <property type="entry name" value="HTH_TETR_2"/>
    <property type="match status" value="1"/>
</dbReference>
<evidence type="ECO:0000313" key="6">
    <source>
        <dbReference type="EMBL" id="NIJ17762.1"/>
    </source>
</evidence>
<keyword evidence="1" id="KW-0805">Transcription regulation</keyword>
<protein>
    <submittedName>
        <fullName evidence="6">AcrR family transcriptional regulator</fullName>
    </submittedName>
</protein>
<dbReference type="RefSeq" id="WP_167304535.1">
    <property type="nucleotide sequence ID" value="NZ_JAASQR010000004.1"/>
</dbReference>
<accession>A0A846M791</accession>
<feature type="DNA-binding region" description="H-T-H motif" evidence="4">
    <location>
        <begin position="48"/>
        <end position="67"/>
    </location>
</feature>
<dbReference type="Pfam" id="PF00440">
    <property type="entry name" value="TetR_N"/>
    <property type="match status" value="1"/>
</dbReference>
<evidence type="ECO:0000259" key="5">
    <source>
        <dbReference type="PROSITE" id="PS50977"/>
    </source>
</evidence>
<sequence>MKPPRKSPARPRSGRIGRPTLDQANLIETEILSAATLLFRARGYDATSMEAVASAAGISKRTLYLRYRSKEALIKAVIEDRVAHWAKTASRNDVGLSDDFKTRMVQHARTLAHALGDKEIRDFSRLIDQTSTIFPDFAKFFYNVGYRYELDFLAAEIRRGTANAGIPAKNPERVAQLLLNMIMGWRNSEDPVRELSAAEVDDFAEYAVELLFSGQSAW</sequence>
<comment type="caution">
    <text evidence="6">The sequence shown here is derived from an EMBL/GenBank/DDBJ whole genome shotgun (WGS) entry which is preliminary data.</text>
</comment>
<evidence type="ECO:0000313" key="7">
    <source>
        <dbReference type="Proteomes" id="UP000576821"/>
    </source>
</evidence>
<dbReference type="PANTHER" id="PTHR30055:SF234">
    <property type="entry name" value="HTH-TYPE TRANSCRIPTIONAL REGULATOR BETI"/>
    <property type="match status" value="1"/>
</dbReference>
<dbReference type="InterPro" id="IPR050109">
    <property type="entry name" value="HTH-type_TetR-like_transc_reg"/>
</dbReference>
<keyword evidence="2 4" id="KW-0238">DNA-binding</keyword>
<evidence type="ECO:0000256" key="1">
    <source>
        <dbReference type="ARBA" id="ARBA00023015"/>
    </source>
</evidence>
<keyword evidence="3" id="KW-0804">Transcription</keyword>
<evidence type="ECO:0000256" key="4">
    <source>
        <dbReference type="PROSITE-ProRule" id="PRU00335"/>
    </source>
</evidence>
<dbReference type="Proteomes" id="UP000576821">
    <property type="component" value="Unassembled WGS sequence"/>
</dbReference>
<dbReference type="GO" id="GO:0003700">
    <property type="term" value="F:DNA-binding transcription factor activity"/>
    <property type="evidence" value="ECO:0007669"/>
    <property type="project" value="TreeGrafter"/>
</dbReference>
<proteinExistence type="predicted"/>
<reference evidence="6 7" key="1">
    <citation type="submission" date="2020-03" db="EMBL/GenBank/DDBJ databases">
        <title>Genomic Encyclopedia of Type Strains, Phase IV (KMG-IV): sequencing the most valuable type-strain genomes for metagenomic binning, comparative biology and taxonomic classification.</title>
        <authorList>
            <person name="Goeker M."/>
        </authorList>
    </citation>
    <scope>NUCLEOTIDE SEQUENCE [LARGE SCALE GENOMIC DNA]</scope>
    <source>
        <strain evidence="6 7">DSM 21299</strain>
    </source>
</reference>
<dbReference type="InterPro" id="IPR001647">
    <property type="entry name" value="HTH_TetR"/>
</dbReference>
<gene>
    <name evidence="6" type="ORF">FHS54_002762</name>
</gene>
<dbReference type="GO" id="GO:0000976">
    <property type="term" value="F:transcription cis-regulatory region binding"/>
    <property type="evidence" value="ECO:0007669"/>
    <property type="project" value="TreeGrafter"/>
</dbReference>
<dbReference type="EMBL" id="JAASQR010000004">
    <property type="protein sequence ID" value="NIJ17762.1"/>
    <property type="molecule type" value="Genomic_DNA"/>
</dbReference>
<evidence type="ECO:0000256" key="3">
    <source>
        <dbReference type="ARBA" id="ARBA00023163"/>
    </source>
</evidence>
<dbReference type="PANTHER" id="PTHR30055">
    <property type="entry name" value="HTH-TYPE TRANSCRIPTIONAL REGULATOR RUTR"/>
    <property type="match status" value="1"/>
</dbReference>
<evidence type="ECO:0000256" key="2">
    <source>
        <dbReference type="ARBA" id="ARBA00023125"/>
    </source>
</evidence>